<feature type="non-terminal residue" evidence="1">
    <location>
        <position position="1"/>
    </location>
</feature>
<organism evidence="1 2">
    <name type="scientific">Cochliobolus sativus</name>
    <name type="common">Common root rot and spot blotch fungus</name>
    <name type="synonym">Bipolaris sorokiniana</name>
    <dbReference type="NCBI Taxonomy" id="45130"/>
    <lineage>
        <taxon>Eukaryota</taxon>
        <taxon>Fungi</taxon>
        <taxon>Dikarya</taxon>
        <taxon>Ascomycota</taxon>
        <taxon>Pezizomycotina</taxon>
        <taxon>Dothideomycetes</taxon>
        <taxon>Pleosporomycetidae</taxon>
        <taxon>Pleosporales</taxon>
        <taxon>Pleosporineae</taxon>
        <taxon>Pleosporaceae</taxon>
        <taxon>Bipolaris</taxon>
    </lineage>
</organism>
<name>A0A8H6DZ82_COCSA</name>
<dbReference type="AlphaFoldDB" id="A0A8H6DZ82"/>
<sequence length="74" mass="7988">NIGLNAWQTTHGRNRVSNANAHKGLLFVIWTPEPSTGAYSKTSEDQASSSSFSCAHSGCEAMYAKNNLEDDGRV</sequence>
<dbReference type="EMBL" id="WNKQ01000004">
    <property type="protein sequence ID" value="KAF5852045.1"/>
    <property type="molecule type" value="Genomic_DNA"/>
</dbReference>
<accession>A0A8H6DZ82</accession>
<dbReference type="Proteomes" id="UP000624244">
    <property type="component" value="Unassembled WGS sequence"/>
</dbReference>
<comment type="caution">
    <text evidence="1">The sequence shown here is derived from an EMBL/GenBank/DDBJ whole genome shotgun (WGS) entry which is preliminary data.</text>
</comment>
<gene>
    <name evidence="1" type="ORF">GGP41_000760</name>
</gene>
<reference evidence="1" key="1">
    <citation type="submission" date="2019-11" db="EMBL/GenBank/DDBJ databases">
        <title>Bipolaris sorokiniana Genome sequencing.</title>
        <authorList>
            <person name="Wang H."/>
        </authorList>
    </citation>
    <scope>NUCLEOTIDE SEQUENCE</scope>
</reference>
<protein>
    <submittedName>
        <fullName evidence="1">Uncharacterized protein</fullName>
    </submittedName>
</protein>
<evidence type="ECO:0000313" key="2">
    <source>
        <dbReference type="Proteomes" id="UP000624244"/>
    </source>
</evidence>
<evidence type="ECO:0000313" key="1">
    <source>
        <dbReference type="EMBL" id="KAF5852045.1"/>
    </source>
</evidence>
<proteinExistence type="predicted"/>